<protein>
    <recommendedName>
        <fullName evidence="8">EF-hand domain-containing protein</fullName>
    </recommendedName>
</protein>
<dbReference type="PROSITE" id="PS50222">
    <property type="entry name" value="EF_HAND_2"/>
    <property type="match status" value="4"/>
</dbReference>
<feature type="region of interest" description="Disordered" evidence="7">
    <location>
        <begin position="62"/>
        <end position="84"/>
    </location>
</feature>
<keyword evidence="5" id="KW-0106">Calcium</keyword>
<dbReference type="Gene3D" id="1.10.238.10">
    <property type="entry name" value="EF-hand"/>
    <property type="match status" value="2"/>
</dbReference>
<dbReference type="VEuPathDB" id="FungiDB:SDRG_14804"/>
<evidence type="ECO:0000256" key="7">
    <source>
        <dbReference type="SAM" id="MobiDB-lite"/>
    </source>
</evidence>
<dbReference type="Pfam" id="PF13499">
    <property type="entry name" value="EF-hand_7"/>
    <property type="match status" value="1"/>
</dbReference>
<dbReference type="OrthoDB" id="74004at2759"/>
<feature type="domain" description="EF-hand" evidence="8">
    <location>
        <begin position="524"/>
        <end position="559"/>
    </location>
</feature>
<keyword evidence="3" id="KW-0479">Metal-binding</keyword>
<dbReference type="InParanoid" id="T0RCQ6"/>
<dbReference type="PROSITE" id="PS00018">
    <property type="entry name" value="EF_HAND_1"/>
    <property type="match status" value="5"/>
</dbReference>
<dbReference type="STRING" id="1156394.T0RCQ6"/>
<evidence type="ECO:0000256" key="5">
    <source>
        <dbReference type="ARBA" id="ARBA00022837"/>
    </source>
</evidence>
<evidence type="ECO:0000256" key="6">
    <source>
        <dbReference type="ARBA" id="ARBA00023288"/>
    </source>
</evidence>
<evidence type="ECO:0000313" key="9">
    <source>
        <dbReference type="EMBL" id="EQC27362.1"/>
    </source>
</evidence>
<feature type="compositionally biased region" description="Polar residues" evidence="7">
    <location>
        <begin position="66"/>
        <end position="81"/>
    </location>
</feature>
<evidence type="ECO:0000313" key="10">
    <source>
        <dbReference type="Proteomes" id="UP000030762"/>
    </source>
</evidence>
<accession>T0RCQ6</accession>
<dbReference type="SMART" id="SM00054">
    <property type="entry name" value="EFh"/>
    <property type="match status" value="4"/>
</dbReference>
<dbReference type="eggNOG" id="KOG0044">
    <property type="taxonomic scope" value="Eukaryota"/>
</dbReference>
<evidence type="ECO:0000256" key="2">
    <source>
        <dbReference type="ARBA" id="ARBA00022707"/>
    </source>
</evidence>
<proteinExistence type="inferred from homology"/>
<keyword evidence="10" id="KW-1185">Reference proteome</keyword>
<evidence type="ECO:0000259" key="8">
    <source>
        <dbReference type="PROSITE" id="PS50222"/>
    </source>
</evidence>
<comment type="similarity">
    <text evidence="1">Belongs to the recoverin family.</text>
</comment>
<dbReference type="InterPro" id="IPR011992">
    <property type="entry name" value="EF-hand-dom_pair"/>
</dbReference>
<organism evidence="9 10">
    <name type="scientific">Saprolegnia diclina (strain VS20)</name>
    <dbReference type="NCBI Taxonomy" id="1156394"/>
    <lineage>
        <taxon>Eukaryota</taxon>
        <taxon>Sar</taxon>
        <taxon>Stramenopiles</taxon>
        <taxon>Oomycota</taxon>
        <taxon>Saprolegniomycetes</taxon>
        <taxon>Saprolegniales</taxon>
        <taxon>Saprolegniaceae</taxon>
        <taxon>Saprolegnia</taxon>
    </lineage>
</organism>
<feature type="domain" description="EF-hand" evidence="8">
    <location>
        <begin position="379"/>
        <end position="414"/>
    </location>
</feature>
<evidence type="ECO:0000256" key="4">
    <source>
        <dbReference type="ARBA" id="ARBA00022737"/>
    </source>
</evidence>
<dbReference type="EMBL" id="JH767209">
    <property type="protein sequence ID" value="EQC27362.1"/>
    <property type="molecule type" value="Genomic_DNA"/>
</dbReference>
<dbReference type="InterPro" id="IPR018247">
    <property type="entry name" value="EF_Hand_1_Ca_BS"/>
</dbReference>
<dbReference type="AlphaFoldDB" id="T0RCQ6"/>
<keyword evidence="2" id="KW-0519">Myristate</keyword>
<gene>
    <name evidence="9" type="ORF">SDRG_14804</name>
</gene>
<dbReference type="InterPro" id="IPR028846">
    <property type="entry name" value="Recoverin"/>
</dbReference>
<dbReference type="CDD" id="cd00051">
    <property type="entry name" value="EFh"/>
    <property type="match status" value="2"/>
</dbReference>
<feature type="domain" description="EF-hand" evidence="8">
    <location>
        <begin position="605"/>
        <end position="640"/>
    </location>
</feature>
<reference evidence="9 10" key="1">
    <citation type="submission" date="2012-04" db="EMBL/GenBank/DDBJ databases">
        <title>The Genome Sequence of Saprolegnia declina VS20.</title>
        <authorList>
            <consortium name="The Broad Institute Genome Sequencing Platform"/>
            <person name="Russ C."/>
            <person name="Nusbaum C."/>
            <person name="Tyler B."/>
            <person name="van West P."/>
            <person name="Dieguez-Uribeondo J."/>
            <person name="de Bruijn I."/>
            <person name="Tripathy S."/>
            <person name="Jiang R."/>
            <person name="Young S.K."/>
            <person name="Zeng Q."/>
            <person name="Gargeya S."/>
            <person name="Fitzgerald M."/>
            <person name="Haas B."/>
            <person name="Abouelleil A."/>
            <person name="Alvarado L."/>
            <person name="Arachchi H.M."/>
            <person name="Berlin A."/>
            <person name="Chapman S.B."/>
            <person name="Goldberg J."/>
            <person name="Griggs A."/>
            <person name="Gujja S."/>
            <person name="Hansen M."/>
            <person name="Howarth C."/>
            <person name="Imamovic A."/>
            <person name="Larimer J."/>
            <person name="McCowen C."/>
            <person name="Montmayeur A."/>
            <person name="Murphy C."/>
            <person name="Neiman D."/>
            <person name="Pearson M."/>
            <person name="Priest M."/>
            <person name="Roberts A."/>
            <person name="Saif S."/>
            <person name="Shea T."/>
            <person name="Sisk P."/>
            <person name="Sykes S."/>
            <person name="Wortman J."/>
            <person name="Nusbaum C."/>
            <person name="Birren B."/>
        </authorList>
    </citation>
    <scope>NUCLEOTIDE SEQUENCE [LARGE SCALE GENOMIC DNA]</scope>
    <source>
        <strain evidence="9 10">VS20</strain>
    </source>
</reference>
<dbReference type="Pfam" id="PF13202">
    <property type="entry name" value="EF-hand_5"/>
    <property type="match status" value="1"/>
</dbReference>
<sequence length="739" mass="82032">MAVEMATLESSPAVDDSDDDEIACTTRALLQALRTVATTRQITTGHNGKADLQAQLDAIDPAATPRPQTTSPARPNTSRPSGTLVVDAPSVPLVATALLSPTPYLKERKESLFHIQLRQLGSLSKPFRPDKLLTTGGARVPSSRALLSRELTSARTQRQIHELKEKSSQHDMAQEVLHQSLQNLSSRTSDQDMSLQIMRGRRESVHRLRFSVAKVEELQLPSRTSLPPPSATPDTNVVEEDTPGTSLYTMVRVAQQARQLRKLSIAVKRRTASANAERDLDNQKASADVVPKAILQTYAQVAASLHPGAPTMVLKKISGQAVLSKDEFAKMLCLTLGFDSQEWAAKCYPAACQHHGKSQERSVTLSDFAQLCHLLVHGTDLEKMKWVFSIYDRDGGGSIEVDEVFQTLQSDKEDLWDQILFSQQLLGVVDRNHDGHMEFQEFCIACSRIPMFFHCFAGALPLRLAVHPKNVKLKLGLRTLRKLWSSGLQASAPRSDAKAPNSIDVYGFTAIISYFFRLARSHPVDHALAMRLFLAFDANKDQFVDFDEFIQGLSTLMQGTPDARARMVHWVLDLDGGGTVTKQEIHKTLVSRKRGLQLHEVKGLELENNVNEIMRALDENGDGDITVEEFQRAVNKTPRILEALQDILFSGCRLDAEFQAAEWKAHCEASLIPPLVAAHPTRVLREFQKVFKNAVHKVVSVNAWRRPRKQTVLRPTAPSGPSLHAPESSAKRSSRIAPR</sequence>
<feature type="region of interest" description="Disordered" evidence="7">
    <location>
        <begin position="710"/>
        <end position="739"/>
    </location>
</feature>
<keyword evidence="6" id="KW-0449">Lipoprotein</keyword>
<name>T0RCQ6_SAPDV</name>
<keyword evidence="4" id="KW-0677">Repeat</keyword>
<dbReference type="SUPFAM" id="SSF47473">
    <property type="entry name" value="EF-hand"/>
    <property type="match status" value="2"/>
</dbReference>
<dbReference type="OMA" id="DLEKMKW"/>
<feature type="domain" description="EF-hand" evidence="8">
    <location>
        <begin position="417"/>
        <end position="452"/>
    </location>
</feature>
<evidence type="ECO:0000256" key="3">
    <source>
        <dbReference type="ARBA" id="ARBA00022723"/>
    </source>
</evidence>
<dbReference type="PANTHER" id="PTHR23055:SF178">
    <property type="entry name" value="NEUROCALCIN HOMOLOG"/>
    <property type="match status" value="1"/>
</dbReference>
<evidence type="ECO:0000256" key="1">
    <source>
        <dbReference type="ARBA" id="ARBA00006049"/>
    </source>
</evidence>
<dbReference type="PANTHER" id="PTHR23055">
    <property type="entry name" value="CALCIUM BINDING PROTEINS"/>
    <property type="match status" value="1"/>
</dbReference>
<dbReference type="GeneID" id="19955531"/>
<dbReference type="RefSeq" id="XP_008619181.1">
    <property type="nucleotide sequence ID" value="XM_008620959.1"/>
</dbReference>
<dbReference type="PRINTS" id="PR00450">
    <property type="entry name" value="RECOVERIN"/>
</dbReference>
<dbReference type="InterPro" id="IPR002048">
    <property type="entry name" value="EF_hand_dom"/>
</dbReference>
<dbReference type="GO" id="GO:0005509">
    <property type="term" value="F:calcium ion binding"/>
    <property type="evidence" value="ECO:0007669"/>
    <property type="project" value="InterPro"/>
</dbReference>
<dbReference type="Proteomes" id="UP000030762">
    <property type="component" value="Unassembled WGS sequence"/>
</dbReference>